<feature type="compositionally biased region" description="Pro residues" evidence="2">
    <location>
        <begin position="320"/>
        <end position="332"/>
    </location>
</feature>
<evidence type="ECO:0000313" key="5">
    <source>
        <dbReference type="Proteomes" id="UP001605036"/>
    </source>
</evidence>
<feature type="compositionally biased region" description="Polar residues" evidence="2">
    <location>
        <begin position="14"/>
        <end position="25"/>
    </location>
</feature>
<protein>
    <recommendedName>
        <fullName evidence="3">GRAM domain-containing protein</fullName>
    </recommendedName>
</protein>
<feature type="domain" description="GRAM" evidence="3">
    <location>
        <begin position="182"/>
        <end position="260"/>
    </location>
</feature>
<dbReference type="Proteomes" id="UP001605036">
    <property type="component" value="Unassembled WGS sequence"/>
</dbReference>
<evidence type="ECO:0000313" key="4">
    <source>
        <dbReference type="EMBL" id="KAL2613868.1"/>
    </source>
</evidence>
<evidence type="ECO:0000259" key="3">
    <source>
        <dbReference type="SMART" id="SM00568"/>
    </source>
</evidence>
<proteinExistence type="inferred from homology"/>
<comment type="similarity">
    <text evidence="1">Belongs to the GEM family.</text>
</comment>
<name>A0ABD1XY37_9MARC</name>
<dbReference type="CDD" id="cd13222">
    <property type="entry name" value="PH-GRAM_GEM"/>
    <property type="match status" value="1"/>
</dbReference>
<keyword evidence="5" id="KW-1185">Reference proteome</keyword>
<accession>A0ABD1XY37</accession>
<dbReference type="Gene3D" id="2.30.29.30">
    <property type="entry name" value="Pleckstrin-homology domain (PH domain)/Phosphotyrosine-binding domain (PTB)"/>
    <property type="match status" value="1"/>
</dbReference>
<feature type="compositionally biased region" description="Polar residues" evidence="2">
    <location>
        <begin position="54"/>
        <end position="64"/>
    </location>
</feature>
<evidence type="ECO:0000256" key="2">
    <source>
        <dbReference type="SAM" id="MobiDB-lite"/>
    </source>
</evidence>
<dbReference type="EMBL" id="JBHFFA010000007">
    <property type="protein sequence ID" value="KAL2613868.1"/>
    <property type="molecule type" value="Genomic_DNA"/>
</dbReference>
<dbReference type="InterPro" id="IPR011993">
    <property type="entry name" value="PH-like_dom_sf"/>
</dbReference>
<dbReference type="InterPro" id="IPR004182">
    <property type="entry name" value="GRAM"/>
</dbReference>
<sequence length="332" mass="35455">MDNSNPTYPPPQTASPYNQPQQPTSDYAPYPPVNHAESGGVRQWGSPVMGVPANPSSHPDNQQAAAGGGLQSFPGSSSTGSLFRQPSGSEAKPSQTQAVPPNPGYAPAGGQAPQRPYVHPSATGQKGTMDKLVEQVNQFGKKFEEVAGNVWGHLSTNPSIADAALGRLSAGTKILTEGGFDNVFRSTFPVDSDEVLKKTYACYLSTSTGPVAGTLYVSSKKFAFCSDRPLSYKPAPGQQAYSYYKVVVPLDRVRDVTPSVNESRPAEKYIQVNTVDNYEFWFMGFVNYDKGVTNMQGAVRDRGAAPSANTTGNTYQQPPASTPGNPPPPQYH</sequence>
<evidence type="ECO:0000256" key="1">
    <source>
        <dbReference type="ARBA" id="ARBA00009414"/>
    </source>
</evidence>
<dbReference type="SMART" id="SM00568">
    <property type="entry name" value="GRAM"/>
    <property type="match status" value="1"/>
</dbReference>
<feature type="region of interest" description="Disordered" evidence="2">
    <location>
        <begin position="302"/>
        <end position="332"/>
    </location>
</feature>
<dbReference type="PANTHER" id="PTHR31969">
    <property type="entry name" value="GEM-LIKE PROTEIN 2"/>
    <property type="match status" value="1"/>
</dbReference>
<reference evidence="4 5" key="1">
    <citation type="submission" date="2024-09" db="EMBL/GenBank/DDBJ databases">
        <title>Chromosome-scale assembly of Riccia fluitans.</title>
        <authorList>
            <person name="Paukszto L."/>
            <person name="Sawicki J."/>
            <person name="Karawczyk K."/>
            <person name="Piernik-Szablinska J."/>
            <person name="Szczecinska M."/>
            <person name="Mazdziarz M."/>
        </authorList>
    </citation>
    <scope>NUCLEOTIDE SEQUENCE [LARGE SCALE GENOMIC DNA]</scope>
    <source>
        <strain evidence="4">Rf_01</strain>
        <tissue evidence="4">Aerial parts of the thallus</tissue>
    </source>
</reference>
<dbReference type="Pfam" id="PF02893">
    <property type="entry name" value="GRAM"/>
    <property type="match status" value="1"/>
</dbReference>
<gene>
    <name evidence="4" type="ORF">R1flu_025560</name>
</gene>
<organism evidence="4 5">
    <name type="scientific">Riccia fluitans</name>
    <dbReference type="NCBI Taxonomy" id="41844"/>
    <lineage>
        <taxon>Eukaryota</taxon>
        <taxon>Viridiplantae</taxon>
        <taxon>Streptophyta</taxon>
        <taxon>Embryophyta</taxon>
        <taxon>Marchantiophyta</taxon>
        <taxon>Marchantiopsida</taxon>
        <taxon>Marchantiidae</taxon>
        <taxon>Marchantiales</taxon>
        <taxon>Ricciaceae</taxon>
        <taxon>Riccia</taxon>
    </lineage>
</organism>
<feature type="compositionally biased region" description="Polar residues" evidence="2">
    <location>
        <begin position="73"/>
        <end position="99"/>
    </location>
</feature>
<comment type="caution">
    <text evidence="4">The sequence shown here is derived from an EMBL/GenBank/DDBJ whole genome shotgun (WGS) entry which is preliminary data.</text>
</comment>
<dbReference type="InterPro" id="IPR037848">
    <property type="entry name" value="GEM-like"/>
</dbReference>
<dbReference type="AlphaFoldDB" id="A0ABD1XY37"/>
<feature type="region of interest" description="Disordered" evidence="2">
    <location>
        <begin position="1"/>
        <end position="126"/>
    </location>
</feature>